<evidence type="ECO:0000313" key="13">
    <source>
        <dbReference type="Proteomes" id="UP000215633"/>
    </source>
</evidence>
<gene>
    <name evidence="12" type="ORF">CAL24_17865</name>
</gene>
<organism evidence="12 13">
    <name type="scientific">Bordetella genomosp. 2</name>
    <dbReference type="NCBI Taxonomy" id="1983456"/>
    <lineage>
        <taxon>Bacteria</taxon>
        <taxon>Pseudomonadati</taxon>
        <taxon>Pseudomonadota</taxon>
        <taxon>Betaproteobacteria</taxon>
        <taxon>Burkholderiales</taxon>
        <taxon>Alcaligenaceae</taxon>
        <taxon>Bordetella</taxon>
    </lineage>
</organism>
<dbReference type="Gene3D" id="3.20.20.70">
    <property type="entry name" value="Aldolase class I"/>
    <property type="match status" value="1"/>
</dbReference>
<evidence type="ECO:0000256" key="10">
    <source>
        <dbReference type="ARBA" id="ARBA00049401"/>
    </source>
</evidence>
<dbReference type="PANTHER" id="PTHR42747">
    <property type="entry name" value="NITRONATE MONOOXYGENASE-RELATED"/>
    <property type="match status" value="1"/>
</dbReference>
<keyword evidence="8 12" id="KW-0503">Monooxygenase</keyword>
<dbReference type="RefSeq" id="WP_094807439.1">
    <property type="nucleotide sequence ID" value="NZ_NEVT01000007.1"/>
</dbReference>
<evidence type="ECO:0000256" key="2">
    <source>
        <dbReference type="ARBA" id="ARBA00009881"/>
    </source>
</evidence>
<keyword evidence="3" id="KW-0216">Detoxification</keyword>
<evidence type="ECO:0000256" key="9">
    <source>
        <dbReference type="ARBA" id="ARBA00031155"/>
    </source>
</evidence>
<dbReference type="GO" id="GO:0009636">
    <property type="term" value="P:response to toxic substance"/>
    <property type="evidence" value="ECO:0007669"/>
    <property type="project" value="UniProtKB-KW"/>
</dbReference>
<keyword evidence="13" id="KW-1185">Reference proteome</keyword>
<dbReference type="Proteomes" id="UP000215633">
    <property type="component" value="Unassembled WGS sequence"/>
</dbReference>
<dbReference type="Pfam" id="PF03060">
    <property type="entry name" value="NMO"/>
    <property type="match status" value="1"/>
</dbReference>
<sequence>MPSASSAPSLVQRLGLSTPIIQAPMAGVSTPALAAAVSNAGGLGSLGLGASDAAAARQAIVQTRALTDRPFGVNLFCHAPDPADPALQARWLEYLAPSFAEFGAQPPATLREIYTSFVADDAMLDVLLAERPAVVSFHFGLPGADRIAALREAGIYLMASATSLDEAAQVAAAGLDAVIAQGDEAGGHRGIFQPAGHDEHLGTLALTRLLAARQELPVVAAGGIMDGAGIAAVLALGAQAAQLGTAFVACPESSADARYREALLAPGAISTVQTRAISGRLARGIANRLTALGEAPDCPATPGYPYTYDAGKALHAAAKAHGSADFAAQWAGQAAALSRGLPAAELMRELQAELAANVDRLAAYGGARG</sequence>
<comment type="catalytic activity">
    <reaction evidence="10">
        <text>3 propionate 3-nitronate + 3 O2 + H2O = 3 3-oxopropanoate + 2 nitrate + nitrite + H2O2 + 3 H(+)</text>
        <dbReference type="Rhea" id="RHEA:57332"/>
        <dbReference type="ChEBI" id="CHEBI:15377"/>
        <dbReference type="ChEBI" id="CHEBI:15378"/>
        <dbReference type="ChEBI" id="CHEBI:15379"/>
        <dbReference type="ChEBI" id="CHEBI:16240"/>
        <dbReference type="ChEBI" id="CHEBI:16301"/>
        <dbReference type="ChEBI" id="CHEBI:17632"/>
        <dbReference type="ChEBI" id="CHEBI:33190"/>
        <dbReference type="ChEBI" id="CHEBI:136067"/>
    </reaction>
</comment>
<name>A0A261VHT2_9BORD</name>
<dbReference type="CDD" id="cd04730">
    <property type="entry name" value="NPD_like"/>
    <property type="match status" value="1"/>
</dbReference>
<evidence type="ECO:0000256" key="5">
    <source>
        <dbReference type="ARBA" id="ARBA00022643"/>
    </source>
</evidence>
<protein>
    <recommendedName>
        <fullName evidence="11">Nitronate monooxygenase</fullName>
    </recommendedName>
    <alternativeName>
        <fullName evidence="9">Propionate 3-nitronate monooxygenase</fullName>
    </alternativeName>
</protein>
<dbReference type="EMBL" id="NEVT01000007">
    <property type="protein sequence ID" value="OZI73714.1"/>
    <property type="molecule type" value="Genomic_DNA"/>
</dbReference>
<dbReference type="GO" id="GO:0018580">
    <property type="term" value="F:nitronate monooxygenase activity"/>
    <property type="evidence" value="ECO:0007669"/>
    <property type="project" value="InterPro"/>
</dbReference>
<keyword evidence="4" id="KW-0285">Flavoprotein</keyword>
<keyword evidence="7" id="KW-0560">Oxidoreductase</keyword>
<evidence type="ECO:0000256" key="6">
    <source>
        <dbReference type="ARBA" id="ARBA00022741"/>
    </source>
</evidence>
<accession>A0A261VHT2</accession>
<comment type="cofactor">
    <cofactor evidence="1">
        <name>FMN</name>
        <dbReference type="ChEBI" id="CHEBI:58210"/>
    </cofactor>
</comment>
<keyword evidence="6" id="KW-0547">Nucleotide-binding</keyword>
<evidence type="ECO:0000256" key="1">
    <source>
        <dbReference type="ARBA" id="ARBA00001917"/>
    </source>
</evidence>
<dbReference type="PANTHER" id="PTHR42747:SF3">
    <property type="entry name" value="NITRONATE MONOOXYGENASE-RELATED"/>
    <property type="match status" value="1"/>
</dbReference>
<comment type="similarity">
    <text evidence="2">Belongs to the nitronate monooxygenase family. NMO class I subfamily.</text>
</comment>
<evidence type="ECO:0000256" key="8">
    <source>
        <dbReference type="ARBA" id="ARBA00023033"/>
    </source>
</evidence>
<proteinExistence type="inferred from homology"/>
<dbReference type="SUPFAM" id="SSF51412">
    <property type="entry name" value="Inosine monophosphate dehydrogenase (IMPDH)"/>
    <property type="match status" value="1"/>
</dbReference>
<keyword evidence="5" id="KW-0288">FMN</keyword>
<evidence type="ECO:0000313" key="12">
    <source>
        <dbReference type="EMBL" id="OZI73714.1"/>
    </source>
</evidence>
<dbReference type="GO" id="GO:0000166">
    <property type="term" value="F:nucleotide binding"/>
    <property type="evidence" value="ECO:0007669"/>
    <property type="project" value="UniProtKB-KW"/>
</dbReference>
<evidence type="ECO:0000256" key="3">
    <source>
        <dbReference type="ARBA" id="ARBA00022575"/>
    </source>
</evidence>
<dbReference type="FunFam" id="3.20.20.70:FF:000154">
    <property type="entry name" value="Probable nitronate monooxygenase"/>
    <property type="match status" value="1"/>
</dbReference>
<evidence type="ECO:0000256" key="4">
    <source>
        <dbReference type="ARBA" id="ARBA00022630"/>
    </source>
</evidence>
<evidence type="ECO:0000256" key="11">
    <source>
        <dbReference type="ARBA" id="ARBA00067136"/>
    </source>
</evidence>
<dbReference type="InterPro" id="IPR013785">
    <property type="entry name" value="Aldolase_TIM"/>
</dbReference>
<dbReference type="AlphaFoldDB" id="A0A261VHT2"/>
<dbReference type="InterPro" id="IPR004136">
    <property type="entry name" value="NMO"/>
</dbReference>
<comment type="caution">
    <text evidence="12">The sequence shown here is derived from an EMBL/GenBank/DDBJ whole genome shotgun (WGS) entry which is preliminary data.</text>
</comment>
<evidence type="ECO:0000256" key="7">
    <source>
        <dbReference type="ARBA" id="ARBA00023002"/>
    </source>
</evidence>
<reference evidence="13" key="1">
    <citation type="submission" date="2017-05" db="EMBL/GenBank/DDBJ databases">
        <title>Complete and WGS of Bordetella genogroups.</title>
        <authorList>
            <person name="Spilker T."/>
            <person name="Lipuma J."/>
        </authorList>
    </citation>
    <scope>NUCLEOTIDE SEQUENCE [LARGE SCALE GENOMIC DNA]</scope>
    <source>
        <strain evidence="13">AU8256</strain>
    </source>
</reference>